<dbReference type="Pfam" id="PF14529">
    <property type="entry name" value="Exo_endo_phos_2"/>
    <property type="match status" value="1"/>
</dbReference>
<evidence type="ECO:0000256" key="1">
    <source>
        <dbReference type="SAM" id="MobiDB-lite"/>
    </source>
</evidence>
<dbReference type="Proteomes" id="UP000691718">
    <property type="component" value="Unassembled WGS sequence"/>
</dbReference>
<dbReference type="InterPro" id="IPR005135">
    <property type="entry name" value="Endo/exonuclease/phosphatase"/>
</dbReference>
<dbReference type="AlphaFoldDB" id="A0A8S3VYG4"/>
<dbReference type="OrthoDB" id="411871at2759"/>
<feature type="region of interest" description="Disordered" evidence="1">
    <location>
        <begin position="1041"/>
        <end position="1072"/>
    </location>
</feature>
<evidence type="ECO:0000313" key="3">
    <source>
        <dbReference type="EMBL" id="CAG4930912.1"/>
    </source>
</evidence>
<dbReference type="CDD" id="cd01650">
    <property type="entry name" value="RT_nLTR_like"/>
    <property type="match status" value="1"/>
</dbReference>
<dbReference type="GO" id="GO:0003824">
    <property type="term" value="F:catalytic activity"/>
    <property type="evidence" value="ECO:0007669"/>
    <property type="project" value="InterPro"/>
</dbReference>
<dbReference type="PANTHER" id="PTHR33481:SF1">
    <property type="entry name" value="ENDONUCLEASE_EXONUCLEASE_PHOSPHATASE DOMAIN-CONTAINING PROTEIN-RELATED"/>
    <property type="match status" value="1"/>
</dbReference>
<organism evidence="3 4">
    <name type="scientific">Parnassius apollo</name>
    <name type="common">Apollo butterfly</name>
    <name type="synonym">Papilio apollo</name>
    <dbReference type="NCBI Taxonomy" id="110799"/>
    <lineage>
        <taxon>Eukaryota</taxon>
        <taxon>Metazoa</taxon>
        <taxon>Ecdysozoa</taxon>
        <taxon>Arthropoda</taxon>
        <taxon>Hexapoda</taxon>
        <taxon>Insecta</taxon>
        <taxon>Pterygota</taxon>
        <taxon>Neoptera</taxon>
        <taxon>Endopterygota</taxon>
        <taxon>Lepidoptera</taxon>
        <taxon>Glossata</taxon>
        <taxon>Ditrysia</taxon>
        <taxon>Papilionoidea</taxon>
        <taxon>Papilionidae</taxon>
        <taxon>Parnassiinae</taxon>
        <taxon>Parnassini</taxon>
        <taxon>Parnassius</taxon>
        <taxon>Parnassius</taxon>
    </lineage>
</organism>
<gene>
    <name evidence="3" type="ORF">PAPOLLO_LOCUS251</name>
</gene>
<protein>
    <submittedName>
        <fullName evidence="3">(apollo) hypothetical protein</fullName>
    </submittedName>
</protein>
<accession>A0A8S3VYG4</accession>
<feature type="region of interest" description="Disordered" evidence="1">
    <location>
        <begin position="980"/>
        <end position="1028"/>
    </location>
</feature>
<reference evidence="3" key="1">
    <citation type="submission" date="2021-04" db="EMBL/GenBank/DDBJ databases">
        <authorList>
            <person name="Tunstrom K."/>
        </authorList>
    </citation>
    <scope>NUCLEOTIDE SEQUENCE</scope>
</reference>
<dbReference type="PANTHER" id="PTHR33481">
    <property type="entry name" value="REVERSE TRANSCRIPTASE"/>
    <property type="match status" value="1"/>
</dbReference>
<feature type="compositionally biased region" description="Polar residues" evidence="1">
    <location>
        <begin position="1004"/>
        <end position="1014"/>
    </location>
</feature>
<comment type="caution">
    <text evidence="3">The sequence shown here is derived from an EMBL/GenBank/DDBJ whole genome shotgun (WGS) entry which is preliminary data.</text>
</comment>
<keyword evidence="4" id="KW-1185">Reference proteome</keyword>
<feature type="compositionally biased region" description="Basic and acidic residues" evidence="1">
    <location>
        <begin position="947"/>
        <end position="958"/>
    </location>
</feature>
<evidence type="ECO:0000259" key="2">
    <source>
        <dbReference type="PROSITE" id="PS50878"/>
    </source>
</evidence>
<feature type="domain" description="Reverse transcriptase" evidence="2">
    <location>
        <begin position="469"/>
        <end position="738"/>
    </location>
</feature>
<dbReference type="InterPro" id="IPR000477">
    <property type="entry name" value="RT_dom"/>
</dbReference>
<dbReference type="Pfam" id="PF00078">
    <property type="entry name" value="RVT_1"/>
    <property type="match status" value="1"/>
</dbReference>
<evidence type="ECO:0000313" key="4">
    <source>
        <dbReference type="Proteomes" id="UP000691718"/>
    </source>
</evidence>
<name>A0A8S3VYG4_PARAO</name>
<sequence>MAGDYDIALISEPYVGSGDQVKSVIGIDTYQFFTGSRIKACILAKPGCGSILGLSQFSTSNFCVIKLTTGNRNIYIASIYVEPGRDELATLDKLDVFLKDTGDVHKIVGGDLNGWHPTWGSGKTNLRGNEIIDIIQSNDMYVCNVGNVPTFETVTHGRDRSSIIDLTFVSGSIIDYILEWRVNLNICPTSQHNAIDYCIDFNTTDTTHTHQNSTFLYKSNKACWPIFKDKLHTHMTLTNILEQDISILNVDDLDQVISELTNVIHSACRASMHVKGRGTKPKAPWWTEELETIKREVVDLHHQLHAAKRQGLPLDQILEARKSIKELYASKMRDESTRHFREFCELQTKENVWSLTNRLLKTATPRRPPVTLNRDGTYTTNSQETAKALLDHFYPGDSPDTLPRHHELRSDMTNSPQSHYDPPFTQEEVLECLRQMNPKKAPGLDNLTSDICLQFATDYPRLLTDILNRCLALQHFPNQWKTAFVKIIPKPGKSDYSALESFRPIGLIPVFGKLLEKLFIRRVTYHAQRNNLLNKFQFGFREQTNTCEAINTALDIIRQAKSNKQLSIAISLDIKAAFDNAWWPALFHRLRHIQCPNNIFGLIQDYVRDREVILDFAGGRVTKTMSKGCIQGSTCGPVLWNIILDELLDTKLPAGCHIQAFADDVLLVVTAASAGKLESAANLALHHIIEWGRSVKLAFGPTKTKLIAFTPKAKTASINIDGHRLCFVPEVKLLGVILDEKLNFGKHVKHVVNRAVRIFNTLCMYSRPTWGAHPKNISTIYQQVIVPTITYAAGIWGHVAQKRCIRRALESMQRGFALKAIRGFRTVSTAAALALAQFITEEDYICEACFDVSMQSINAQIHGNNECNPSACSSRLGHTQVCPVYGRSLLNRQSDHIHKENPSNLTLRMINLIRTTVAPRQISQYDRLCHACWLRFKRQALLTQQQDERRGLEGDETPRSQTIEQEVEQPVVAVHVPELQPPPFLANTDERDSSVESVAAPEVHSQQSGTQQSIPEKPPKLRKQNRRLEDKEICENLINESNDNCSEFDDDVGDPDFNLQSTNTQSEQSDEDDVEVAYPHVEEVYHGEINHNHDEEQERKVRAHGSQDITEQIEEETMVIEEQHRSAEARIEEIHLHHQKLIRIQIQVLERHVQSVPVG</sequence>
<proteinExistence type="predicted"/>
<feature type="compositionally biased region" description="Polar residues" evidence="1">
    <location>
        <begin position="1058"/>
        <end position="1067"/>
    </location>
</feature>
<dbReference type="EMBL" id="CAJQZP010000008">
    <property type="protein sequence ID" value="CAG4930912.1"/>
    <property type="molecule type" value="Genomic_DNA"/>
</dbReference>
<feature type="region of interest" description="Disordered" evidence="1">
    <location>
        <begin position="947"/>
        <end position="967"/>
    </location>
</feature>
<dbReference type="PROSITE" id="PS50878">
    <property type="entry name" value="RT_POL"/>
    <property type="match status" value="1"/>
</dbReference>